<dbReference type="EMBL" id="FKLO01000067">
    <property type="protein sequence ID" value="SAM68897.1"/>
    <property type="molecule type" value="Genomic_DNA"/>
</dbReference>
<gene>
    <name evidence="1" type="ORF">CHUV0807_1980</name>
</gene>
<dbReference type="Proteomes" id="UP000190837">
    <property type="component" value="Unassembled WGS sequence"/>
</dbReference>
<evidence type="ECO:0000313" key="2">
    <source>
        <dbReference type="Proteomes" id="UP000190837"/>
    </source>
</evidence>
<reference evidence="2" key="1">
    <citation type="submission" date="2016-04" db="EMBL/GenBank/DDBJ databases">
        <authorList>
            <person name="Tagini F."/>
        </authorList>
    </citation>
    <scope>NUCLEOTIDE SEQUENCE [LARGE SCALE GENOMIC DNA]</scope>
    <source>
        <strain evidence="2">CHUV0807</strain>
    </source>
</reference>
<proteinExistence type="predicted"/>
<accession>A0A1C3H5Z8</accession>
<name>A0A1C3H5Z8_9GAMM</name>
<sequence>MQTEALAFAQYWRNSLADAETSKGAFRLKDCGAFLQLPPETLASGIASAEIVEKCFADEKAQTHFVEIVLRPEVYIVRSCSLR</sequence>
<dbReference type="RefSeq" id="WP_179123622.1">
    <property type="nucleotide sequence ID" value="NZ_FKLO01000067.1"/>
</dbReference>
<dbReference type="AlphaFoldDB" id="A0A1C3H5Z8"/>
<organism evidence="1 2">
    <name type="scientific">Cardiobacterium hominis</name>
    <dbReference type="NCBI Taxonomy" id="2718"/>
    <lineage>
        <taxon>Bacteria</taxon>
        <taxon>Pseudomonadati</taxon>
        <taxon>Pseudomonadota</taxon>
        <taxon>Gammaproteobacteria</taxon>
        <taxon>Cardiobacteriales</taxon>
        <taxon>Cardiobacteriaceae</taxon>
        <taxon>Cardiobacterium</taxon>
    </lineage>
</organism>
<protein>
    <submittedName>
        <fullName evidence="1">Uncharacterized protein</fullName>
    </submittedName>
</protein>
<evidence type="ECO:0000313" key="1">
    <source>
        <dbReference type="EMBL" id="SAM68897.1"/>
    </source>
</evidence>